<evidence type="ECO:0000313" key="2">
    <source>
        <dbReference type="Proteomes" id="UP001233172"/>
    </source>
</evidence>
<evidence type="ECO:0000313" key="1">
    <source>
        <dbReference type="EMBL" id="KAK0066972.1"/>
    </source>
</evidence>
<comment type="caution">
    <text evidence="1">The sequence shown here is derived from an EMBL/GenBank/DDBJ whole genome shotgun (WGS) entry which is preliminary data.</text>
</comment>
<organism evidence="1 2">
    <name type="scientific">Biomphalaria pfeifferi</name>
    <name type="common">Bloodfluke planorb</name>
    <name type="synonym">Freshwater snail</name>
    <dbReference type="NCBI Taxonomy" id="112525"/>
    <lineage>
        <taxon>Eukaryota</taxon>
        <taxon>Metazoa</taxon>
        <taxon>Spiralia</taxon>
        <taxon>Lophotrochozoa</taxon>
        <taxon>Mollusca</taxon>
        <taxon>Gastropoda</taxon>
        <taxon>Heterobranchia</taxon>
        <taxon>Euthyneura</taxon>
        <taxon>Panpulmonata</taxon>
        <taxon>Hygrophila</taxon>
        <taxon>Lymnaeoidea</taxon>
        <taxon>Planorbidae</taxon>
        <taxon>Biomphalaria</taxon>
    </lineage>
</organism>
<name>A0AAD8C5P7_BIOPF</name>
<sequence>MDVLKDIEEAEIVENVSITVYIEDNTSPHTVSFPLEKFEVESLKGSDLKCLIISELHEHLANEEPTSFSLSGIESGSGNEKNIEDSMACSKPATSKTFDFEASVVKKNVKVKVYINNESTLHSFPFSLTAAETVGLPLLASDLKSLILSELHKFLPTKEGQKYVLYGRNQTGIESIIADDTPLKSIMTTYILDGSFRIKQV</sequence>
<dbReference type="AlphaFoldDB" id="A0AAD8C5P7"/>
<reference evidence="1" key="1">
    <citation type="journal article" date="2023" name="PLoS Negl. Trop. Dis.">
        <title>A genome sequence for Biomphalaria pfeifferi, the major vector snail for the human-infecting parasite Schistosoma mansoni.</title>
        <authorList>
            <person name="Bu L."/>
            <person name="Lu L."/>
            <person name="Laidemitt M.R."/>
            <person name="Zhang S.M."/>
            <person name="Mutuku M."/>
            <person name="Mkoji G."/>
            <person name="Steinauer M."/>
            <person name="Loker E.S."/>
        </authorList>
    </citation>
    <scope>NUCLEOTIDE SEQUENCE</scope>
    <source>
        <strain evidence="1">KasaAsao</strain>
    </source>
</reference>
<keyword evidence="2" id="KW-1185">Reference proteome</keyword>
<protein>
    <submittedName>
        <fullName evidence="1">Uncharacterized protein</fullName>
    </submittedName>
</protein>
<dbReference type="Proteomes" id="UP001233172">
    <property type="component" value="Unassembled WGS sequence"/>
</dbReference>
<proteinExistence type="predicted"/>
<gene>
    <name evidence="1" type="ORF">Bpfe_003707</name>
</gene>
<reference evidence="1" key="2">
    <citation type="submission" date="2023-04" db="EMBL/GenBank/DDBJ databases">
        <authorList>
            <person name="Bu L."/>
            <person name="Lu L."/>
            <person name="Laidemitt M.R."/>
            <person name="Zhang S.M."/>
            <person name="Mutuku M."/>
            <person name="Mkoji G."/>
            <person name="Steinauer M."/>
            <person name="Loker E.S."/>
        </authorList>
    </citation>
    <scope>NUCLEOTIDE SEQUENCE</scope>
    <source>
        <strain evidence="1">KasaAsao</strain>
        <tissue evidence="1">Whole Snail</tissue>
    </source>
</reference>
<accession>A0AAD8C5P7</accession>
<dbReference type="EMBL" id="JASAOG010000009">
    <property type="protein sequence ID" value="KAK0066972.1"/>
    <property type="molecule type" value="Genomic_DNA"/>
</dbReference>